<evidence type="ECO:0008006" key="4">
    <source>
        <dbReference type="Google" id="ProtNLM"/>
    </source>
</evidence>
<dbReference type="EMBL" id="JAHRIN010044160">
    <property type="protein sequence ID" value="MEQ2207269.1"/>
    <property type="molecule type" value="Genomic_DNA"/>
</dbReference>
<keyword evidence="3" id="KW-1185">Reference proteome</keyword>
<comment type="caution">
    <text evidence="2">The sequence shown here is derived from an EMBL/GenBank/DDBJ whole genome shotgun (WGS) entry which is preliminary data.</text>
</comment>
<accession>A0ABV0RGX1</accession>
<sequence length="131" mass="14858">MVVFFASMSSLQQFALFAAVHPLSSSYPRSGHRGQQVLPFIINTLQLILENPKEFICSFSSEFCVWPENFPMESFSGGILFRCLDHLSRPLCCRRAAALLRAAPLPQMTLYHVQLFIQLYASKNTLEMSSH</sequence>
<proteinExistence type="predicted"/>
<protein>
    <recommendedName>
        <fullName evidence="4">Neurofibromin</fullName>
    </recommendedName>
</protein>
<keyword evidence="1" id="KW-0732">Signal</keyword>
<reference evidence="2 3" key="1">
    <citation type="submission" date="2021-06" db="EMBL/GenBank/DDBJ databases">
        <authorList>
            <person name="Palmer J.M."/>
        </authorList>
    </citation>
    <scope>NUCLEOTIDE SEQUENCE [LARGE SCALE GENOMIC DNA]</scope>
    <source>
        <strain evidence="2 3">XC_2019</strain>
        <tissue evidence="2">Muscle</tissue>
    </source>
</reference>
<name>A0ABV0RGX1_9TELE</name>
<gene>
    <name evidence="2" type="ORF">XENOCAPTIV_009572</name>
</gene>
<evidence type="ECO:0000256" key="1">
    <source>
        <dbReference type="SAM" id="SignalP"/>
    </source>
</evidence>
<evidence type="ECO:0000313" key="3">
    <source>
        <dbReference type="Proteomes" id="UP001434883"/>
    </source>
</evidence>
<feature type="signal peptide" evidence="1">
    <location>
        <begin position="1"/>
        <end position="25"/>
    </location>
</feature>
<feature type="chain" id="PRO_5045610417" description="Neurofibromin" evidence="1">
    <location>
        <begin position="26"/>
        <end position="131"/>
    </location>
</feature>
<organism evidence="2 3">
    <name type="scientific">Xenoophorus captivus</name>
    <dbReference type="NCBI Taxonomy" id="1517983"/>
    <lineage>
        <taxon>Eukaryota</taxon>
        <taxon>Metazoa</taxon>
        <taxon>Chordata</taxon>
        <taxon>Craniata</taxon>
        <taxon>Vertebrata</taxon>
        <taxon>Euteleostomi</taxon>
        <taxon>Actinopterygii</taxon>
        <taxon>Neopterygii</taxon>
        <taxon>Teleostei</taxon>
        <taxon>Neoteleostei</taxon>
        <taxon>Acanthomorphata</taxon>
        <taxon>Ovalentaria</taxon>
        <taxon>Atherinomorphae</taxon>
        <taxon>Cyprinodontiformes</taxon>
        <taxon>Goodeidae</taxon>
        <taxon>Xenoophorus</taxon>
    </lineage>
</organism>
<evidence type="ECO:0000313" key="2">
    <source>
        <dbReference type="EMBL" id="MEQ2207269.1"/>
    </source>
</evidence>
<dbReference type="Proteomes" id="UP001434883">
    <property type="component" value="Unassembled WGS sequence"/>
</dbReference>